<name>A0A9I9EK01_CUCME</name>
<evidence type="ECO:0000313" key="1">
    <source>
        <dbReference type="EnsemblPlants" id="MELO3C034482.2.1"/>
    </source>
</evidence>
<organism evidence="1">
    <name type="scientific">Cucumis melo</name>
    <name type="common">Muskmelon</name>
    <dbReference type="NCBI Taxonomy" id="3656"/>
    <lineage>
        <taxon>Eukaryota</taxon>
        <taxon>Viridiplantae</taxon>
        <taxon>Streptophyta</taxon>
        <taxon>Embryophyta</taxon>
        <taxon>Tracheophyta</taxon>
        <taxon>Spermatophyta</taxon>
        <taxon>Magnoliopsida</taxon>
        <taxon>eudicotyledons</taxon>
        <taxon>Gunneridae</taxon>
        <taxon>Pentapetalae</taxon>
        <taxon>rosids</taxon>
        <taxon>fabids</taxon>
        <taxon>Cucurbitales</taxon>
        <taxon>Cucurbitaceae</taxon>
        <taxon>Benincaseae</taxon>
        <taxon>Cucumis</taxon>
    </lineage>
</organism>
<reference evidence="1" key="1">
    <citation type="submission" date="2023-03" db="UniProtKB">
        <authorList>
            <consortium name="EnsemblPlants"/>
        </authorList>
    </citation>
    <scope>IDENTIFICATION</scope>
</reference>
<sequence>MRMPLDPSIERGQILFKNPTYSASFFFFFRFRLIHHPSIGKTSLFFICFL</sequence>
<proteinExistence type="predicted"/>
<protein>
    <submittedName>
        <fullName evidence="1">Uncharacterized protein</fullName>
    </submittedName>
</protein>
<dbReference type="Gramene" id="MELO3C034482.2.1">
    <property type="protein sequence ID" value="MELO3C034482.2.1"/>
    <property type="gene ID" value="MELO3C034482.2"/>
</dbReference>
<accession>A0A9I9EK01</accession>
<dbReference type="AlphaFoldDB" id="A0A9I9EK01"/>
<dbReference type="EnsemblPlants" id="MELO3C034482.2.1">
    <property type="protein sequence ID" value="MELO3C034482.2.1"/>
    <property type="gene ID" value="MELO3C034482.2"/>
</dbReference>